<dbReference type="Pfam" id="PF03969">
    <property type="entry name" value="AFG1_ATPase"/>
    <property type="match status" value="1"/>
</dbReference>
<dbReference type="PANTHER" id="PTHR12169:SF6">
    <property type="entry name" value="AFG1-LIKE ATPASE"/>
    <property type="match status" value="1"/>
</dbReference>
<dbReference type="EMBL" id="JACIEM010000006">
    <property type="protein sequence ID" value="MBB4005056.1"/>
    <property type="molecule type" value="Genomic_DNA"/>
</dbReference>
<reference evidence="4 5" key="1">
    <citation type="submission" date="2020-08" db="EMBL/GenBank/DDBJ databases">
        <title>Genomic Encyclopedia of Type Strains, Phase IV (KMG-IV): sequencing the most valuable type-strain genomes for metagenomic binning, comparative biology and taxonomic classification.</title>
        <authorList>
            <person name="Goeker M."/>
        </authorList>
    </citation>
    <scope>NUCLEOTIDE SEQUENCE [LARGE SCALE GENOMIC DNA]</scope>
    <source>
        <strain evidence="4 5">DSM 103570</strain>
    </source>
</reference>
<organism evidence="4 5">
    <name type="scientific">Aurantimonas endophytica</name>
    <dbReference type="NCBI Taxonomy" id="1522175"/>
    <lineage>
        <taxon>Bacteria</taxon>
        <taxon>Pseudomonadati</taxon>
        <taxon>Pseudomonadota</taxon>
        <taxon>Alphaproteobacteria</taxon>
        <taxon>Hyphomicrobiales</taxon>
        <taxon>Aurantimonadaceae</taxon>
        <taxon>Aurantimonas</taxon>
    </lineage>
</organism>
<keyword evidence="2" id="KW-0067">ATP-binding</keyword>
<dbReference type="PANTHER" id="PTHR12169">
    <property type="entry name" value="ATPASE N2B"/>
    <property type="match status" value="1"/>
</dbReference>
<dbReference type="GO" id="GO:0005737">
    <property type="term" value="C:cytoplasm"/>
    <property type="evidence" value="ECO:0007669"/>
    <property type="project" value="TreeGrafter"/>
</dbReference>
<keyword evidence="4" id="KW-0131">Cell cycle</keyword>
<dbReference type="NCBIfam" id="NF040713">
    <property type="entry name" value="ZapE"/>
    <property type="match status" value="1"/>
</dbReference>
<dbReference type="AlphaFoldDB" id="A0A7W6HHH9"/>
<keyword evidence="1" id="KW-0547">Nucleotide-binding</keyword>
<evidence type="ECO:0000256" key="2">
    <source>
        <dbReference type="ARBA" id="ARBA00022840"/>
    </source>
</evidence>
<dbReference type="Gene3D" id="3.40.50.300">
    <property type="entry name" value="P-loop containing nucleotide triphosphate hydrolases"/>
    <property type="match status" value="1"/>
</dbReference>
<feature type="compositionally biased region" description="Low complexity" evidence="3">
    <location>
        <begin position="384"/>
        <end position="408"/>
    </location>
</feature>
<sequence length="408" mass="43872">MASPVTREPAQARGPVRSALDRLIAAKEIEADPAQRQVADRLDRLDRVLSSATVASKQSALGWLFGKSRPSEPIKGLYIFGDVGRGKTMLMDMFFRQSSVAAKRRVHFHDFMGDVHARIGAHREAVKAGTAKGDDPIPPVAADIARAARLLCFDEFSVTDIADAMILSRLFKALFEQGVTLVATSNVAPDDLYRDGLNRPLFLPFVDMLKANADIVELAGAEDYRLATIGSDDCYVTPLGPAATARMDAAWAALLAGTREGTASLSVKGRTVAVPRAGGGAARFTYDNLLRRPLGAQDFLAVARRFHTVMIDDVPVMGEAERNEAKRFIMLVDALYDAGRRLVMSADAPAEALYRGANGTEAFEFDRTVSRLIEMRSDDYLARSSAGPAGEPASSASAPAPAENRGTG</sequence>
<dbReference type="SUPFAM" id="SSF52540">
    <property type="entry name" value="P-loop containing nucleoside triphosphate hydrolases"/>
    <property type="match status" value="1"/>
</dbReference>
<gene>
    <name evidence="4" type="ORF">GGR03_004155</name>
</gene>
<dbReference type="GO" id="GO:0005524">
    <property type="term" value="F:ATP binding"/>
    <property type="evidence" value="ECO:0007669"/>
    <property type="project" value="UniProtKB-KW"/>
</dbReference>
<keyword evidence="5" id="KW-1185">Reference proteome</keyword>
<evidence type="ECO:0000313" key="5">
    <source>
        <dbReference type="Proteomes" id="UP000588647"/>
    </source>
</evidence>
<protein>
    <submittedName>
        <fullName evidence="4">Cell division protein ZapE</fullName>
    </submittedName>
</protein>
<proteinExistence type="predicted"/>
<evidence type="ECO:0000313" key="4">
    <source>
        <dbReference type="EMBL" id="MBB4005056.1"/>
    </source>
</evidence>
<dbReference type="RefSeq" id="WP_183210657.1">
    <property type="nucleotide sequence ID" value="NZ_JAAAMM010000006.1"/>
</dbReference>
<dbReference type="GO" id="GO:0051301">
    <property type="term" value="P:cell division"/>
    <property type="evidence" value="ECO:0007669"/>
    <property type="project" value="UniProtKB-KW"/>
</dbReference>
<evidence type="ECO:0000256" key="3">
    <source>
        <dbReference type="SAM" id="MobiDB-lite"/>
    </source>
</evidence>
<feature type="region of interest" description="Disordered" evidence="3">
    <location>
        <begin position="382"/>
        <end position="408"/>
    </location>
</feature>
<dbReference type="InterPro" id="IPR027417">
    <property type="entry name" value="P-loop_NTPase"/>
</dbReference>
<comment type="caution">
    <text evidence="4">The sequence shown here is derived from an EMBL/GenBank/DDBJ whole genome shotgun (WGS) entry which is preliminary data.</text>
</comment>
<dbReference type="Proteomes" id="UP000588647">
    <property type="component" value="Unassembled WGS sequence"/>
</dbReference>
<evidence type="ECO:0000256" key="1">
    <source>
        <dbReference type="ARBA" id="ARBA00022741"/>
    </source>
</evidence>
<dbReference type="GO" id="GO:0016887">
    <property type="term" value="F:ATP hydrolysis activity"/>
    <property type="evidence" value="ECO:0007669"/>
    <property type="project" value="InterPro"/>
</dbReference>
<name>A0A7W6HHH9_9HYPH</name>
<accession>A0A7W6HHH9</accession>
<keyword evidence="4" id="KW-0132">Cell division</keyword>
<dbReference type="InterPro" id="IPR005654">
    <property type="entry name" value="ATPase_AFG1-like"/>
</dbReference>